<feature type="region of interest" description="Disordered" evidence="1">
    <location>
        <begin position="588"/>
        <end position="631"/>
    </location>
</feature>
<name>A0AA38RNL5_9PEZI</name>
<dbReference type="AlphaFoldDB" id="A0AA38RNL5"/>
<evidence type="ECO:0000256" key="1">
    <source>
        <dbReference type="SAM" id="MobiDB-lite"/>
    </source>
</evidence>
<feature type="compositionally biased region" description="Basic and acidic residues" evidence="1">
    <location>
        <begin position="528"/>
        <end position="538"/>
    </location>
</feature>
<reference evidence="2" key="1">
    <citation type="submission" date="2022-07" db="EMBL/GenBank/DDBJ databases">
        <title>Fungi with potential for degradation of polypropylene.</title>
        <authorList>
            <person name="Gostincar C."/>
        </authorList>
    </citation>
    <scope>NUCLEOTIDE SEQUENCE</scope>
    <source>
        <strain evidence="2">EXF-13287</strain>
    </source>
</reference>
<proteinExistence type="predicted"/>
<dbReference type="Proteomes" id="UP001174691">
    <property type="component" value="Unassembled WGS sequence"/>
</dbReference>
<feature type="compositionally biased region" description="Basic and acidic residues" evidence="1">
    <location>
        <begin position="413"/>
        <end position="424"/>
    </location>
</feature>
<feature type="compositionally biased region" description="Polar residues" evidence="1">
    <location>
        <begin position="370"/>
        <end position="381"/>
    </location>
</feature>
<feature type="compositionally biased region" description="Low complexity" evidence="1">
    <location>
        <begin position="844"/>
        <end position="855"/>
    </location>
</feature>
<feature type="region of interest" description="Disordered" evidence="1">
    <location>
        <begin position="240"/>
        <end position="317"/>
    </location>
</feature>
<accession>A0AA38RNL5</accession>
<dbReference type="InterPro" id="IPR036388">
    <property type="entry name" value="WH-like_DNA-bd_sf"/>
</dbReference>
<feature type="region of interest" description="Disordered" evidence="1">
    <location>
        <begin position="1"/>
        <end position="100"/>
    </location>
</feature>
<dbReference type="GO" id="GO:0007623">
    <property type="term" value="P:circadian rhythm"/>
    <property type="evidence" value="ECO:0007669"/>
    <property type="project" value="InterPro"/>
</dbReference>
<feature type="compositionally biased region" description="Polar residues" evidence="1">
    <location>
        <begin position="588"/>
        <end position="604"/>
    </location>
</feature>
<sequence length="960" mass="104083">MADQPPKSIAHGIQPPPGRNERGHPIPRRACPEKSVTLHHHRLARDATLRASQMPAEDHCANTGRRHSSGESNETGQSDATNWFTKSNRNPTATYDDPNAMDVDPPFYQQETDSSNELELPPRIHTQYGQSIGGQTHLRPPVTRQSSSADDFRSVIDDLTIENKRLKEELRRYRKAESDMMGKDKLFEIKVHGLPNGKKRELEATLRDFAASLEGSSETTTHERRTKAGKHMKNLYASQDALSKHPSSSSTNSRPVDSAYASMSTGPSTAAPQSSTGPSLHGRPSFGTSRTMSSSTQKVESYLADTPEGLLPRHTAMTEREKKKLVVRRLEQLFTGKISAILQPRNPQAVREARIQSSDFSRKKPRSRDNASNSNSGDQTESGGAGDSGGSGGSGTRSANNESPPNDVVPDQRPTRPFDLDPDRVQLPGENIDYIRHLGIVKPEFLVDKKALRHDVAADADGWVYLNLLCNLAQLHMINVTPAFIRSAVSEKSTKFQLSPDGRKIRWRGGTDGTKFSSDSSADNKSPSSDEGRPAKGEGRKKRKTSTGMELLDTAGSSKGSGSKSLQGQVSASSNSFHYKPLFVRQESSVETSSSDGKGSQDSLSVAEDKSPNKSPWDVSGSGSGQRRKRRRDGAIIYYSGAPFCTDLSGDRGDISPTTYMTSNGQERDLDLRAFRPIPHRSWSGSSMLVRPLSDDRAVVAEALDMDLDAQSSEPGTDDGDSGVDLDLDFPWCDNPTSVSPISFPLQPSLEPCGLGGVVPDDHFAVVCHTRHPVVKTRGGQLPRAERGRSEEVLEAIAGRLASMSTSSPAPPPRSGDTSVDMTYLSGRMRRLNPVPLPPPAMFIPPFSTDSSSGGYDDELDSDDEEDSEEDMSSESLISKLGNPRLSDNTVPERGRPSSTEEDSDEHEGMIIADLESSSDRAAGKAPEPLKTNNSSVATAGDDAPESGYSSSMEDDAPSK</sequence>
<dbReference type="Gene3D" id="1.10.10.10">
    <property type="entry name" value="Winged helix-like DNA-binding domain superfamily/Winged helix DNA-binding domain"/>
    <property type="match status" value="1"/>
</dbReference>
<gene>
    <name evidence="2" type="ORF">NKR19_g6928</name>
</gene>
<keyword evidence="3" id="KW-1185">Reference proteome</keyword>
<dbReference type="GO" id="GO:0006355">
    <property type="term" value="P:regulation of DNA-templated transcription"/>
    <property type="evidence" value="ECO:0007669"/>
    <property type="project" value="InterPro"/>
</dbReference>
<feature type="region of interest" description="Disordered" evidence="1">
    <location>
        <begin position="345"/>
        <end position="426"/>
    </location>
</feature>
<feature type="compositionally biased region" description="Polar residues" evidence="1">
    <location>
        <begin position="286"/>
        <end position="299"/>
    </location>
</feature>
<feature type="region of interest" description="Disordered" evidence="1">
    <location>
        <begin position="498"/>
        <end position="572"/>
    </location>
</feature>
<feature type="compositionally biased region" description="Low complexity" evidence="1">
    <location>
        <begin position="517"/>
        <end position="527"/>
    </location>
</feature>
<feature type="compositionally biased region" description="Acidic residues" evidence="1">
    <location>
        <begin position="856"/>
        <end position="873"/>
    </location>
</feature>
<dbReference type="Pfam" id="PF09421">
    <property type="entry name" value="FRQ"/>
    <property type="match status" value="2"/>
</dbReference>
<feature type="compositionally biased region" description="Polar residues" evidence="1">
    <location>
        <begin position="70"/>
        <end position="93"/>
    </location>
</feature>
<feature type="compositionally biased region" description="Low complexity" evidence="1">
    <location>
        <begin position="556"/>
        <end position="565"/>
    </location>
</feature>
<protein>
    <submittedName>
        <fullName evidence="2">Frequency clock protein</fullName>
    </submittedName>
</protein>
<dbReference type="GO" id="GO:0005737">
    <property type="term" value="C:cytoplasm"/>
    <property type="evidence" value="ECO:0007669"/>
    <property type="project" value="InterPro"/>
</dbReference>
<comment type="caution">
    <text evidence="2">The sequence shown here is derived from an EMBL/GenBank/DDBJ whole genome shotgun (WGS) entry which is preliminary data.</text>
</comment>
<dbReference type="GO" id="GO:0005634">
    <property type="term" value="C:nucleus"/>
    <property type="evidence" value="ECO:0007669"/>
    <property type="project" value="InterPro"/>
</dbReference>
<dbReference type="EMBL" id="JANBVN010000114">
    <property type="protein sequence ID" value="KAJ9143209.1"/>
    <property type="molecule type" value="Genomic_DNA"/>
</dbReference>
<feature type="compositionally biased region" description="Gly residues" evidence="1">
    <location>
        <begin position="383"/>
        <end position="395"/>
    </location>
</feature>
<dbReference type="InterPro" id="IPR018554">
    <property type="entry name" value="FRQ"/>
</dbReference>
<organism evidence="2 3">
    <name type="scientific">Coniochaeta hoffmannii</name>
    <dbReference type="NCBI Taxonomy" id="91930"/>
    <lineage>
        <taxon>Eukaryota</taxon>
        <taxon>Fungi</taxon>
        <taxon>Dikarya</taxon>
        <taxon>Ascomycota</taxon>
        <taxon>Pezizomycotina</taxon>
        <taxon>Sordariomycetes</taxon>
        <taxon>Sordariomycetidae</taxon>
        <taxon>Coniochaetales</taxon>
        <taxon>Coniochaetaceae</taxon>
        <taxon>Coniochaeta</taxon>
    </lineage>
</organism>
<evidence type="ECO:0000313" key="2">
    <source>
        <dbReference type="EMBL" id="KAJ9143209.1"/>
    </source>
</evidence>
<feature type="compositionally biased region" description="Polar residues" evidence="1">
    <location>
        <begin position="240"/>
        <end position="278"/>
    </location>
</feature>
<evidence type="ECO:0000313" key="3">
    <source>
        <dbReference type="Proteomes" id="UP001174691"/>
    </source>
</evidence>
<feature type="region of interest" description="Disordered" evidence="1">
    <location>
        <begin position="128"/>
        <end position="150"/>
    </location>
</feature>
<feature type="region of interest" description="Disordered" evidence="1">
    <location>
        <begin position="801"/>
        <end position="960"/>
    </location>
</feature>